<gene>
    <name evidence="6" type="ORF">GGR46_004704</name>
</gene>
<comment type="subcellular location">
    <subcellularLocation>
        <location evidence="1">Cell outer membrane</location>
    </subcellularLocation>
</comment>
<keyword evidence="3" id="KW-0998">Cell outer membrane</keyword>
<keyword evidence="7" id="KW-1185">Reference proteome</keyword>
<dbReference type="Pfam" id="PF13620">
    <property type="entry name" value="CarboxypepD_reg"/>
    <property type="match status" value="1"/>
</dbReference>
<feature type="signal peptide" evidence="4">
    <location>
        <begin position="1"/>
        <end position="35"/>
    </location>
</feature>
<evidence type="ECO:0000256" key="2">
    <source>
        <dbReference type="ARBA" id="ARBA00023136"/>
    </source>
</evidence>
<dbReference type="InterPro" id="IPR008969">
    <property type="entry name" value="CarboxyPept-like_regulatory"/>
</dbReference>
<evidence type="ECO:0000313" key="6">
    <source>
        <dbReference type="EMBL" id="MBB4101114.1"/>
    </source>
</evidence>
<feature type="chain" id="PRO_5031388829" description="TonB-dependent receptor plug domain-containing protein" evidence="4">
    <location>
        <begin position="36"/>
        <end position="1004"/>
    </location>
</feature>
<protein>
    <recommendedName>
        <fullName evidence="5">TonB-dependent receptor plug domain-containing protein</fullName>
    </recommendedName>
</protein>
<dbReference type="AlphaFoldDB" id="A0A7W6JX04"/>
<dbReference type="Proteomes" id="UP000557392">
    <property type="component" value="Unassembled WGS sequence"/>
</dbReference>
<keyword evidence="4" id="KW-0732">Signal</keyword>
<proteinExistence type="predicted"/>
<evidence type="ECO:0000256" key="1">
    <source>
        <dbReference type="ARBA" id="ARBA00004442"/>
    </source>
</evidence>
<dbReference type="Gene3D" id="2.60.40.1120">
    <property type="entry name" value="Carboxypeptidase-like, regulatory domain"/>
    <property type="match status" value="1"/>
</dbReference>
<dbReference type="SUPFAM" id="SSF56935">
    <property type="entry name" value="Porins"/>
    <property type="match status" value="1"/>
</dbReference>
<dbReference type="Gene3D" id="2.40.170.20">
    <property type="entry name" value="TonB-dependent receptor, beta-barrel domain"/>
    <property type="match status" value="1"/>
</dbReference>
<name>A0A7W6JX04_9SPHN</name>
<feature type="domain" description="TonB-dependent receptor plug" evidence="5">
    <location>
        <begin position="165"/>
        <end position="249"/>
    </location>
</feature>
<evidence type="ECO:0000259" key="5">
    <source>
        <dbReference type="Pfam" id="PF07715"/>
    </source>
</evidence>
<evidence type="ECO:0000313" key="7">
    <source>
        <dbReference type="Proteomes" id="UP000557392"/>
    </source>
</evidence>
<keyword evidence="2" id="KW-0472">Membrane</keyword>
<evidence type="ECO:0000256" key="4">
    <source>
        <dbReference type="SAM" id="SignalP"/>
    </source>
</evidence>
<organism evidence="6 7">
    <name type="scientific">Sphingomonas kyeonggiensis</name>
    <dbReference type="NCBI Taxonomy" id="1268553"/>
    <lineage>
        <taxon>Bacteria</taxon>
        <taxon>Pseudomonadati</taxon>
        <taxon>Pseudomonadota</taxon>
        <taxon>Alphaproteobacteria</taxon>
        <taxon>Sphingomonadales</taxon>
        <taxon>Sphingomonadaceae</taxon>
        <taxon>Sphingomonas</taxon>
    </lineage>
</organism>
<sequence>MLRHTRLSSRAALRALLMLSTTAPAVILAAPSAHAQDYTNIAASGRVTAEDGTPLAGAEVKITSSDKGVSRSVTTDSSGAYTFPQLTPGNYDFSVSAEGYATYTENAIALTRETGGANSFRLAPAAQAGNEIVVNGSRQRTADFQDTTVGATINLASLTQRVPIGRSLRDVMLLTPGTVQGSSPSNGGFANQVSVAGAAFTENAFFINGLNVTDFVSGGQPTEVPFDFYETVEVKTGGAPAEFGRATGGYVVATTKSGSNQYHASVTGLWEPNDLRSTSPSTRTTDYRHATASRQELILQASGPIIKDHLFVYGLYNFRNIRSMTPSANQNNATSSVNTSPFWGGKVDAYITGDHHLEFTYFDTTNETRNRSQSWNRTNFTLGGKTGGTDARSGGANYVGRYTGTITPWLTVSGAYGVNKLRSGNVPLDITNPQVTDYRTDPAGIQIGANKVTDAYSKTDNEREFYRGDVDLQFHLLGSHHVRVGYDHEKDTQVQNFETIGGGAFKIYTVTPESAARIGQAVGTQYYTTRVYAQNGTAHVRNEAFYIQDQWSLFDNRLRLDLGLRNDRFSNQGVNGKSFFESGNLWAPRVGASFDPLGDGRTKIFGSYAQYYLPMAGDINLNVAGSLITYTRYNFFTGTSGAGNVPVAGAPILTVANTSACPDTKVNNCEVSADGSAFNPSGAIASNIKPQSDNEFIFGAEHQFADHVRIGAYFTHRRLKDVIEDISVDIGARAYCMTKGFTAAQCQASFPGGRQFVIANPGRDVTVQLASLPDGSTPTVTLKASDLGYPKPSRNYDAVTLTFDRTFDQKWSLSASYTLAFNKGNYEGGVRSENGQLAINRTADFDSPGFVNGAYGYLPSDRRHNFKAYGSYRLNDLLDVGANAVVQSPQHYSCIGAVPLSVDAYANTYRGYGYYCQGKLIPRGTAFNGDWRTQIDVSASLRLPLPYSVDASIRVDIFNVLNSKSVTSYNNFGEQGDGSTNPDYRSPVNYQAPRSMRLTARLGF</sequence>
<comment type="caution">
    <text evidence="6">The sequence shown here is derived from an EMBL/GenBank/DDBJ whole genome shotgun (WGS) entry which is preliminary data.</text>
</comment>
<reference evidence="6 7" key="1">
    <citation type="submission" date="2020-08" db="EMBL/GenBank/DDBJ databases">
        <title>Genomic Encyclopedia of Type Strains, Phase IV (KMG-IV): sequencing the most valuable type-strain genomes for metagenomic binning, comparative biology and taxonomic classification.</title>
        <authorList>
            <person name="Goeker M."/>
        </authorList>
    </citation>
    <scope>NUCLEOTIDE SEQUENCE [LARGE SCALE GENOMIC DNA]</scope>
    <source>
        <strain evidence="6 7">DSM 101806</strain>
    </source>
</reference>
<dbReference type="InterPro" id="IPR036942">
    <property type="entry name" value="Beta-barrel_TonB_sf"/>
</dbReference>
<dbReference type="RefSeq" id="WP_184000474.1">
    <property type="nucleotide sequence ID" value="NZ_JACIEH010000005.1"/>
</dbReference>
<dbReference type="InterPro" id="IPR006311">
    <property type="entry name" value="TAT_signal"/>
</dbReference>
<dbReference type="InterPro" id="IPR012910">
    <property type="entry name" value="Plug_dom"/>
</dbReference>
<accession>A0A7W6JX04</accession>
<dbReference type="SUPFAM" id="SSF49464">
    <property type="entry name" value="Carboxypeptidase regulatory domain-like"/>
    <property type="match status" value="1"/>
</dbReference>
<dbReference type="Pfam" id="PF07715">
    <property type="entry name" value="Plug"/>
    <property type="match status" value="1"/>
</dbReference>
<dbReference type="EMBL" id="JACIEH010000005">
    <property type="protein sequence ID" value="MBB4101114.1"/>
    <property type="molecule type" value="Genomic_DNA"/>
</dbReference>
<evidence type="ECO:0000256" key="3">
    <source>
        <dbReference type="ARBA" id="ARBA00023237"/>
    </source>
</evidence>
<dbReference type="GO" id="GO:0009279">
    <property type="term" value="C:cell outer membrane"/>
    <property type="evidence" value="ECO:0007669"/>
    <property type="project" value="UniProtKB-SubCell"/>
</dbReference>
<dbReference type="PROSITE" id="PS51318">
    <property type="entry name" value="TAT"/>
    <property type="match status" value="1"/>
</dbReference>